<gene>
    <name evidence="1" type="ORF">CPLU01_01891</name>
</gene>
<dbReference type="SUPFAM" id="SSF53335">
    <property type="entry name" value="S-adenosyl-L-methionine-dependent methyltransferases"/>
    <property type="match status" value="1"/>
</dbReference>
<dbReference type="GO" id="GO:0008168">
    <property type="term" value="F:methyltransferase activity"/>
    <property type="evidence" value="ECO:0007669"/>
    <property type="project" value="UniProtKB-KW"/>
</dbReference>
<keyword evidence="2" id="KW-1185">Reference proteome</keyword>
<dbReference type="Proteomes" id="UP000654918">
    <property type="component" value="Unassembled WGS sequence"/>
</dbReference>
<comment type="caution">
    <text evidence="1">The sequence shown here is derived from an EMBL/GenBank/DDBJ whole genome shotgun (WGS) entry which is preliminary data.</text>
</comment>
<evidence type="ECO:0000313" key="2">
    <source>
        <dbReference type="Proteomes" id="UP000654918"/>
    </source>
</evidence>
<evidence type="ECO:0000313" key="1">
    <source>
        <dbReference type="EMBL" id="KAF6839471.1"/>
    </source>
</evidence>
<dbReference type="Pfam" id="PF13489">
    <property type="entry name" value="Methyltransf_23"/>
    <property type="match status" value="1"/>
</dbReference>
<proteinExistence type="predicted"/>
<dbReference type="AlphaFoldDB" id="A0A8H6KYX6"/>
<dbReference type="PANTHER" id="PTHR45036">
    <property type="entry name" value="METHYLTRANSFERASE LIKE 7B"/>
    <property type="match status" value="1"/>
</dbReference>
<reference evidence="1" key="1">
    <citation type="journal article" date="2020" name="Phytopathology">
        <title>Genome Sequence Resources of Colletotrichum truncatum, C. plurivorum, C. musicola, and C. sojae: Four Species Pathogenic to Soybean (Glycine max).</title>
        <authorList>
            <person name="Rogerio F."/>
            <person name="Boufleur T.R."/>
            <person name="Ciampi-Guillardi M."/>
            <person name="Sukno S.A."/>
            <person name="Thon M.R."/>
            <person name="Massola Junior N.S."/>
            <person name="Baroncelli R."/>
        </authorList>
    </citation>
    <scope>NUCLEOTIDE SEQUENCE</scope>
    <source>
        <strain evidence="1">LFN00145</strain>
    </source>
</reference>
<protein>
    <submittedName>
        <fullName evidence="1">Methyltransferase domain-containing protein</fullName>
    </submittedName>
</protein>
<dbReference type="CDD" id="cd02440">
    <property type="entry name" value="AdoMet_MTases"/>
    <property type="match status" value="1"/>
</dbReference>
<dbReference type="InterPro" id="IPR029063">
    <property type="entry name" value="SAM-dependent_MTases_sf"/>
</dbReference>
<dbReference type="InterPro" id="IPR052356">
    <property type="entry name" value="Thiol_S-MT"/>
</dbReference>
<dbReference type="PANTHER" id="PTHR45036:SF1">
    <property type="entry name" value="METHYLTRANSFERASE LIKE 7A"/>
    <property type="match status" value="1"/>
</dbReference>
<name>A0A8H6KYX6_9PEZI</name>
<keyword evidence="1" id="KW-0489">Methyltransferase</keyword>
<dbReference type="Gene3D" id="3.40.50.150">
    <property type="entry name" value="Vaccinia Virus protein VP39"/>
    <property type="match status" value="1"/>
</dbReference>
<keyword evidence="1" id="KW-0808">Transferase</keyword>
<dbReference type="GO" id="GO:0032259">
    <property type="term" value="P:methylation"/>
    <property type="evidence" value="ECO:0007669"/>
    <property type="project" value="UniProtKB-KW"/>
</dbReference>
<organism evidence="1 2">
    <name type="scientific">Colletotrichum plurivorum</name>
    <dbReference type="NCBI Taxonomy" id="2175906"/>
    <lineage>
        <taxon>Eukaryota</taxon>
        <taxon>Fungi</taxon>
        <taxon>Dikarya</taxon>
        <taxon>Ascomycota</taxon>
        <taxon>Pezizomycotina</taxon>
        <taxon>Sordariomycetes</taxon>
        <taxon>Hypocreomycetidae</taxon>
        <taxon>Glomerellales</taxon>
        <taxon>Glomerellaceae</taxon>
        <taxon>Colletotrichum</taxon>
        <taxon>Colletotrichum orchidearum species complex</taxon>
    </lineage>
</organism>
<accession>A0A8H6KYX6</accession>
<sequence length="297" mass="32797">MPSLTDLNALFWGLVGPWLFLARATSYLPSTILRALRSADARTLLSPSRLQDAWFSAFWSFMGPQIREGNGERMVALLEGRMSAGHVLPDAVHPPVSGVVLEIGPGSGYWVNVFSSSSSSSDKQTPASLPPKIADGVKRVYGVEPNVEVHPALRQRVREAGLEDTYEIVPAGIESLSDPAAWGGKIEKGSVDSIVSILCLCSIPEPEKNIPELYSYLKKGGRWYLYEHVQVSRNWPLRLYQRIVNLAWPRVLNGCQLCRDTGKTLRSAGPWENIDLAQPPAEPWFQIVPHIVGTLTK</sequence>
<dbReference type="EMBL" id="WIGO01000013">
    <property type="protein sequence ID" value="KAF6839471.1"/>
    <property type="molecule type" value="Genomic_DNA"/>
</dbReference>